<evidence type="ECO:0000256" key="4">
    <source>
        <dbReference type="ARBA" id="ARBA00022448"/>
    </source>
</evidence>
<keyword evidence="7" id="KW-0653">Protein transport</keyword>
<dbReference type="Proteomes" id="UP000472267">
    <property type="component" value="Chromosome 22"/>
</dbReference>
<evidence type="ECO:0000256" key="2">
    <source>
        <dbReference type="ARBA" id="ARBA00004481"/>
    </source>
</evidence>
<dbReference type="PIRSF" id="PIRSF005715">
    <property type="entry name" value="VPS45_Sec1"/>
    <property type="match status" value="1"/>
</dbReference>
<comment type="subcellular location">
    <subcellularLocation>
        <location evidence="2">Endosome membrane</location>
        <topology evidence="2">Peripheral membrane protein</topology>
    </subcellularLocation>
    <subcellularLocation>
        <location evidence="1">Golgi apparatus membrane</location>
        <topology evidence="1">Peripheral membrane protein</topology>
    </subcellularLocation>
</comment>
<dbReference type="GO" id="GO:0016192">
    <property type="term" value="P:vesicle-mediated transport"/>
    <property type="evidence" value="ECO:0007669"/>
    <property type="project" value="InterPro"/>
</dbReference>
<dbReference type="GO" id="GO:0010008">
    <property type="term" value="C:endosome membrane"/>
    <property type="evidence" value="ECO:0007669"/>
    <property type="project" value="UniProtKB-SubCell"/>
</dbReference>
<dbReference type="AlphaFoldDB" id="A0A672G4I0"/>
<keyword evidence="8" id="KW-0333">Golgi apparatus</keyword>
<dbReference type="InterPro" id="IPR043154">
    <property type="entry name" value="Sec-1-like_dom1"/>
</dbReference>
<dbReference type="Gene3D" id="3.90.830.10">
    <property type="entry name" value="Syntaxin Binding Protein 1, Chain A, domain 2"/>
    <property type="match status" value="1"/>
</dbReference>
<keyword evidence="6" id="KW-0967">Endosome</keyword>
<dbReference type="SUPFAM" id="SSF56815">
    <property type="entry name" value="Sec1/munc18-like (SM) proteins"/>
    <property type="match status" value="1"/>
</dbReference>
<dbReference type="Gene3D" id="1.25.40.60">
    <property type="match status" value="1"/>
</dbReference>
<evidence type="ECO:0000256" key="9">
    <source>
        <dbReference type="ARBA" id="ARBA00023136"/>
    </source>
</evidence>
<sequence>MNVTLAVKQYISKMIENSGPGMKVLLMDKETTSIVSVVYTQSEILQKEVYLFERIDSQNRDSMKHLKAICFLRPSKENVEHLIQELRRPKYSVYFIYFSNVISKSEIKALAEADEQEVVAEVQEFYGDFIAVNPHLFSLNLQGGRGWEPALLSRCTQGLTSVLLALKKCPIIRYQLSSDASRRLAESVKQIITKEYELFDFRKTEVPPLLLILDRSDDAITPLLNQWTYQAMVHELLGLNNNRIDLSRVPGISKDLREVVLSAENDEFYANNLYLNFGEIGTNIKNLMEDFQKKKPKGQQKLESISDMKAFVDNYPQFKKMSGTVSKHVTVVGELSRLVAERQLMEVSEVEQELACQNDHSSAQQSVRRLLQNPRLSELDAVRLVMLYALRYERHSSSVLPSLMDELSRRGVSERHRRMVQAVVEYGGKRVRGSDLITPTDAVAITKQFFKGLKGVENVYTQHQPLLHDTLDQLIKGRLKDSQFPYLGASSLRDRPQDILVFVIGGATYEEALTVYNLNRSTPGVRIVLGGSSIHNTKRSRAQEPKNPNPTQAEGHDGPPMAALRPRPAPPRATDPYPEVQGITDP</sequence>
<evidence type="ECO:0000256" key="3">
    <source>
        <dbReference type="ARBA" id="ARBA00009884"/>
    </source>
</evidence>
<evidence type="ECO:0000256" key="8">
    <source>
        <dbReference type="ARBA" id="ARBA00023034"/>
    </source>
</evidence>
<dbReference type="Gene3D" id="3.40.50.1910">
    <property type="match status" value="1"/>
</dbReference>
<organism evidence="13 14">
    <name type="scientific">Salarias fasciatus</name>
    <name type="common">Jewelled blenny</name>
    <name type="synonym">Blennius fasciatus</name>
    <dbReference type="NCBI Taxonomy" id="181472"/>
    <lineage>
        <taxon>Eukaryota</taxon>
        <taxon>Metazoa</taxon>
        <taxon>Chordata</taxon>
        <taxon>Craniata</taxon>
        <taxon>Vertebrata</taxon>
        <taxon>Euteleostomi</taxon>
        <taxon>Actinopterygii</taxon>
        <taxon>Neopterygii</taxon>
        <taxon>Teleostei</taxon>
        <taxon>Neoteleostei</taxon>
        <taxon>Acanthomorphata</taxon>
        <taxon>Ovalentaria</taxon>
        <taxon>Blenniimorphae</taxon>
        <taxon>Blenniiformes</taxon>
        <taxon>Blennioidei</taxon>
        <taxon>Blenniidae</taxon>
        <taxon>Salariinae</taxon>
        <taxon>Salarias</taxon>
    </lineage>
</organism>
<evidence type="ECO:0000256" key="10">
    <source>
        <dbReference type="ARBA" id="ARBA00054745"/>
    </source>
</evidence>
<comment type="similarity">
    <text evidence="3">Belongs to the STXBP/unc-18/SEC1 family.</text>
</comment>
<reference evidence="13" key="3">
    <citation type="submission" date="2025-09" db="UniProtKB">
        <authorList>
            <consortium name="Ensembl"/>
        </authorList>
    </citation>
    <scope>IDENTIFICATION</scope>
</reference>
<evidence type="ECO:0000256" key="5">
    <source>
        <dbReference type="ARBA" id="ARBA00022553"/>
    </source>
</evidence>
<dbReference type="GO" id="GO:0015031">
    <property type="term" value="P:protein transport"/>
    <property type="evidence" value="ECO:0007669"/>
    <property type="project" value="UniProtKB-KW"/>
</dbReference>
<proteinExistence type="inferred from homology"/>
<keyword evidence="9" id="KW-0472">Membrane</keyword>
<dbReference type="InterPro" id="IPR036045">
    <property type="entry name" value="Sec1-like_sf"/>
</dbReference>
<accession>A0A672G4I0</accession>
<evidence type="ECO:0000313" key="13">
    <source>
        <dbReference type="Ensembl" id="ENSSFAP00005006019.1"/>
    </source>
</evidence>
<evidence type="ECO:0000256" key="7">
    <source>
        <dbReference type="ARBA" id="ARBA00022927"/>
    </source>
</evidence>
<protein>
    <recommendedName>
        <fullName evidence="11">Vacuolar protein sorting-associated protein 45</fullName>
    </recommendedName>
</protein>
<keyword evidence="14" id="KW-1185">Reference proteome</keyword>
<evidence type="ECO:0000256" key="1">
    <source>
        <dbReference type="ARBA" id="ARBA00004395"/>
    </source>
</evidence>
<dbReference type="Gene3D" id="3.40.50.2060">
    <property type="match status" value="1"/>
</dbReference>
<evidence type="ECO:0000256" key="6">
    <source>
        <dbReference type="ARBA" id="ARBA00022753"/>
    </source>
</evidence>
<dbReference type="GO" id="GO:0000139">
    <property type="term" value="C:Golgi membrane"/>
    <property type="evidence" value="ECO:0007669"/>
    <property type="project" value="UniProtKB-SubCell"/>
</dbReference>
<dbReference type="InterPro" id="IPR043127">
    <property type="entry name" value="Sec-1-like_dom3a"/>
</dbReference>
<gene>
    <name evidence="13" type="primary">vps45</name>
</gene>
<feature type="region of interest" description="Disordered" evidence="12">
    <location>
        <begin position="533"/>
        <end position="586"/>
    </location>
</feature>
<dbReference type="FunFam" id="3.90.830.10:FF:000002">
    <property type="entry name" value="Vacuolar protein sorting-associated protein 45"/>
    <property type="match status" value="1"/>
</dbReference>
<dbReference type="Pfam" id="PF00995">
    <property type="entry name" value="Sec1"/>
    <property type="match status" value="1"/>
</dbReference>
<dbReference type="Ensembl" id="ENSSFAT00005006339.1">
    <property type="protein sequence ID" value="ENSSFAP00005006019.1"/>
    <property type="gene ID" value="ENSSFAG00005003703.1"/>
</dbReference>
<reference evidence="13" key="1">
    <citation type="submission" date="2019-06" db="EMBL/GenBank/DDBJ databases">
        <authorList>
            <consortium name="Wellcome Sanger Institute Data Sharing"/>
        </authorList>
    </citation>
    <scope>NUCLEOTIDE SEQUENCE [LARGE SCALE GENOMIC DNA]</scope>
</reference>
<name>A0A672G4I0_SALFA</name>
<dbReference type="InterPro" id="IPR001619">
    <property type="entry name" value="Sec1-like"/>
</dbReference>
<keyword evidence="5" id="KW-0597">Phosphoprotein</keyword>
<evidence type="ECO:0000256" key="12">
    <source>
        <dbReference type="SAM" id="MobiDB-lite"/>
    </source>
</evidence>
<dbReference type="PANTHER" id="PTHR11679">
    <property type="entry name" value="VESICLE PROTEIN SORTING-ASSOCIATED"/>
    <property type="match status" value="1"/>
</dbReference>
<dbReference type="InterPro" id="IPR027482">
    <property type="entry name" value="Sec1-like_dom2"/>
</dbReference>
<evidence type="ECO:0000256" key="11">
    <source>
        <dbReference type="ARBA" id="ARBA00073001"/>
    </source>
</evidence>
<keyword evidence="4" id="KW-0813">Transport</keyword>
<evidence type="ECO:0000313" key="14">
    <source>
        <dbReference type="Proteomes" id="UP000472267"/>
    </source>
</evidence>
<dbReference type="FunFam" id="3.40.50.2060:FF:000003">
    <property type="entry name" value="vacuolar protein sorting-associated protein 45 isoform X1"/>
    <property type="match status" value="1"/>
</dbReference>
<dbReference type="FunFam" id="1.25.40.60:FF:000003">
    <property type="entry name" value="Vacuolar protein sorting-associated protein 45"/>
    <property type="match status" value="1"/>
</dbReference>
<comment type="function">
    <text evidence="10">May play a role in vesicle-mediated protein trafficking from the Golgi stack through the trans-Golgi network.</text>
</comment>
<reference evidence="13" key="2">
    <citation type="submission" date="2025-08" db="UniProtKB">
        <authorList>
            <consortium name="Ensembl"/>
        </authorList>
    </citation>
    <scope>IDENTIFICATION</scope>
</reference>